<evidence type="ECO:0000256" key="1">
    <source>
        <dbReference type="SAM" id="MobiDB-lite"/>
    </source>
</evidence>
<feature type="compositionally biased region" description="Polar residues" evidence="1">
    <location>
        <begin position="31"/>
        <end position="45"/>
    </location>
</feature>
<dbReference type="Proteomes" id="UP000886998">
    <property type="component" value="Unassembled WGS sequence"/>
</dbReference>
<proteinExistence type="predicted"/>
<sequence length="109" mass="12534">MPQNQRPIRNCHLCRVNSNTFSRRETEPESFGNSPDTHNIKLNSTGFKTPLKEKLTSTDNRYGRITLLLWTLKMAPSGEPQKRSEGRPPRFQPLMARMVLLSATHTKQN</sequence>
<evidence type="ECO:0000313" key="3">
    <source>
        <dbReference type="Proteomes" id="UP000886998"/>
    </source>
</evidence>
<comment type="caution">
    <text evidence="2">The sequence shown here is derived from an EMBL/GenBank/DDBJ whole genome shotgun (WGS) entry which is preliminary data.</text>
</comment>
<protein>
    <submittedName>
        <fullName evidence="2">Uncharacterized protein</fullName>
    </submittedName>
</protein>
<dbReference type="EMBL" id="BMAV01005303">
    <property type="protein sequence ID" value="GFY46286.1"/>
    <property type="molecule type" value="Genomic_DNA"/>
</dbReference>
<dbReference type="AlphaFoldDB" id="A0A8X6X6I8"/>
<accession>A0A8X6X6I8</accession>
<evidence type="ECO:0000313" key="2">
    <source>
        <dbReference type="EMBL" id="GFY46286.1"/>
    </source>
</evidence>
<keyword evidence="3" id="KW-1185">Reference proteome</keyword>
<reference evidence="2" key="1">
    <citation type="submission" date="2020-08" db="EMBL/GenBank/DDBJ databases">
        <title>Multicomponent nature underlies the extraordinary mechanical properties of spider dragline silk.</title>
        <authorList>
            <person name="Kono N."/>
            <person name="Nakamura H."/>
            <person name="Mori M."/>
            <person name="Yoshida Y."/>
            <person name="Ohtoshi R."/>
            <person name="Malay A.D."/>
            <person name="Moran D.A.P."/>
            <person name="Tomita M."/>
            <person name="Numata K."/>
            <person name="Arakawa K."/>
        </authorList>
    </citation>
    <scope>NUCLEOTIDE SEQUENCE</scope>
</reference>
<feature type="region of interest" description="Disordered" evidence="1">
    <location>
        <begin position="19"/>
        <end position="45"/>
    </location>
</feature>
<name>A0A8X6X6I8_9ARAC</name>
<organism evidence="2 3">
    <name type="scientific">Trichonephila inaurata madagascariensis</name>
    <dbReference type="NCBI Taxonomy" id="2747483"/>
    <lineage>
        <taxon>Eukaryota</taxon>
        <taxon>Metazoa</taxon>
        <taxon>Ecdysozoa</taxon>
        <taxon>Arthropoda</taxon>
        <taxon>Chelicerata</taxon>
        <taxon>Arachnida</taxon>
        <taxon>Araneae</taxon>
        <taxon>Araneomorphae</taxon>
        <taxon>Entelegynae</taxon>
        <taxon>Araneoidea</taxon>
        <taxon>Nephilidae</taxon>
        <taxon>Trichonephila</taxon>
        <taxon>Trichonephila inaurata</taxon>
    </lineage>
</organism>
<gene>
    <name evidence="2" type="ORF">TNIN_7181</name>
</gene>